<proteinExistence type="predicted"/>
<dbReference type="EMBL" id="CYPR01000136">
    <property type="protein sequence ID" value="CUH39352.1"/>
    <property type="molecule type" value="Genomic_DNA"/>
</dbReference>
<dbReference type="SUPFAM" id="SSF53098">
    <property type="entry name" value="Ribonuclease H-like"/>
    <property type="match status" value="1"/>
</dbReference>
<sequence>MAIQRTSQILLFCIANTDCTSQFTSFAWTGRLKRIRISMDGKSRCLDNIFIQRLWRSLTYAWVYPHAWETGSQAKAGIGRWIAVCNPQRHHPPSGGEPPATIHLNRTGGAERSLICPGNWLPKFDTSGAVS</sequence>
<name>A0A0M7BC10_9RHOB</name>
<dbReference type="GO" id="GO:0015074">
    <property type="term" value="P:DNA integration"/>
    <property type="evidence" value="ECO:0007669"/>
    <property type="project" value="InterPro"/>
</dbReference>
<dbReference type="Proteomes" id="UP000049455">
    <property type="component" value="Unassembled WGS sequence"/>
</dbReference>
<accession>A0A0M7BC10</accession>
<organism evidence="2 3">
    <name type="scientific">Jannaschia seosinensis</name>
    <dbReference type="NCBI Taxonomy" id="313367"/>
    <lineage>
        <taxon>Bacteria</taxon>
        <taxon>Pseudomonadati</taxon>
        <taxon>Pseudomonadota</taxon>
        <taxon>Alphaproteobacteria</taxon>
        <taxon>Rhodobacterales</taxon>
        <taxon>Roseobacteraceae</taxon>
        <taxon>Jannaschia</taxon>
    </lineage>
</organism>
<feature type="domain" description="Integrase catalytic" evidence="1">
    <location>
        <begin position="34"/>
        <end position="99"/>
    </location>
</feature>
<reference evidence="2 3" key="1">
    <citation type="submission" date="2015-09" db="EMBL/GenBank/DDBJ databases">
        <authorList>
            <person name="Jackson K.R."/>
            <person name="Lunt B.L."/>
            <person name="Fisher J.N.B."/>
            <person name="Gardner A.V."/>
            <person name="Bailey M.E."/>
            <person name="Deus L.M."/>
            <person name="Earl A.S."/>
            <person name="Gibby P.D."/>
            <person name="Hartmann K.A."/>
            <person name="Liu J.E."/>
            <person name="Manci A.M."/>
            <person name="Nielsen D.A."/>
            <person name="Solomon M.B."/>
            <person name="Breakwell D.P."/>
            <person name="Burnett S.H."/>
            <person name="Grose J.H."/>
        </authorList>
    </citation>
    <scope>NUCLEOTIDE SEQUENCE [LARGE SCALE GENOMIC DNA]</scope>
    <source>
        <strain evidence="2 3">CECT 7799</strain>
    </source>
</reference>
<gene>
    <name evidence="2" type="ORF">JSE7799_02076</name>
</gene>
<evidence type="ECO:0000259" key="1">
    <source>
        <dbReference type="Pfam" id="PF13683"/>
    </source>
</evidence>
<evidence type="ECO:0000313" key="2">
    <source>
        <dbReference type="EMBL" id="CUH39352.1"/>
    </source>
</evidence>
<protein>
    <submittedName>
        <fullName evidence="2">Putative transposase OrfB</fullName>
    </submittedName>
</protein>
<dbReference type="Pfam" id="PF13683">
    <property type="entry name" value="rve_3"/>
    <property type="match status" value="1"/>
</dbReference>
<evidence type="ECO:0000313" key="3">
    <source>
        <dbReference type="Proteomes" id="UP000049455"/>
    </source>
</evidence>
<dbReference type="InterPro" id="IPR001584">
    <property type="entry name" value="Integrase_cat-core"/>
</dbReference>
<keyword evidence="3" id="KW-1185">Reference proteome</keyword>
<dbReference type="AlphaFoldDB" id="A0A0M7BC10"/>
<dbReference type="InterPro" id="IPR012337">
    <property type="entry name" value="RNaseH-like_sf"/>
</dbReference>